<sequence>MSYTFYYEPFADLERLVNEAFRTRGGTMPSNGDNNNQVQRQLEGDGMTFRPRMDLHENAENNTVTATFELPGIKKEDVQIEALPGRLRVSAECKISGEHEKDGYAIRERRFGKYARTLQLPQGVKEEEIKANMENGILTLTFPKATPELAPKKIQVA</sequence>
<dbReference type="InterPro" id="IPR002068">
    <property type="entry name" value="A-crystallin/Hsp20_dom"/>
</dbReference>
<protein>
    <submittedName>
        <fullName evidence="6">Small heat shock protein</fullName>
    </submittedName>
</protein>
<dbReference type="AlphaFoldDB" id="A0AAD7ART4"/>
<dbReference type="InterPro" id="IPR008978">
    <property type="entry name" value="HSP20-like_chaperone"/>
</dbReference>
<evidence type="ECO:0000256" key="1">
    <source>
        <dbReference type="ARBA" id="ARBA00023016"/>
    </source>
</evidence>
<dbReference type="CDD" id="cd06464">
    <property type="entry name" value="ACD_sHsps-like"/>
    <property type="match status" value="1"/>
</dbReference>
<comment type="caution">
    <text evidence="6">The sequence shown here is derived from an EMBL/GenBank/DDBJ whole genome shotgun (WGS) entry which is preliminary data.</text>
</comment>
<comment type="similarity">
    <text evidence="2 3">Belongs to the small heat shock protein (HSP20) family.</text>
</comment>
<dbReference type="InterPro" id="IPR007052">
    <property type="entry name" value="CS_dom"/>
</dbReference>
<evidence type="ECO:0000259" key="4">
    <source>
        <dbReference type="PROSITE" id="PS01031"/>
    </source>
</evidence>
<evidence type="ECO:0000256" key="2">
    <source>
        <dbReference type="PROSITE-ProRule" id="PRU00285"/>
    </source>
</evidence>
<evidence type="ECO:0000313" key="7">
    <source>
        <dbReference type="Proteomes" id="UP001218218"/>
    </source>
</evidence>
<proteinExistence type="inferred from homology"/>
<evidence type="ECO:0000313" key="6">
    <source>
        <dbReference type="EMBL" id="KAJ7366792.1"/>
    </source>
</evidence>
<dbReference type="InterPro" id="IPR031107">
    <property type="entry name" value="Small_HSP"/>
</dbReference>
<dbReference type="PROSITE" id="PS01031">
    <property type="entry name" value="SHSP"/>
    <property type="match status" value="1"/>
</dbReference>
<dbReference type="EMBL" id="JARIHO010000002">
    <property type="protein sequence ID" value="KAJ7366792.1"/>
    <property type="molecule type" value="Genomic_DNA"/>
</dbReference>
<name>A0AAD7ART4_9AGAR</name>
<feature type="domain" description="SHSP" evidence="4">
    <location>
        <begin position="44"/>
        <end position="157"/>
    </location>
</feature>
<gene>
    <name evidence="6" type="ORF">DFH08DRAFT_175736</name>
</gene>
<keyword evidence="7" id="KW-1185">Reference proteome</keyword>
<dbReference type="Pfam" id="PF00011">
    <property type="entry name" value="HSP20"/>
    <property type="match status" value="1"/>
</dbReference>
<dbReference type="PANTHER" id="PTHR11527">
    <property type="entry name" value="HEAT-SHOCK PROTEIN 20 FAMILY MEMBER"/>
    <property type="match status" value="1"/>
</dbReference>
<dbReference type="Proteomes" id="UP001218218">
    <property type="component" value="Unassembled WGS sequence"/>
</dbReference>
<dbReference type="SUPFAM" id="SSF49764">
    <property type="entry name" value="HSP20-like chaperones"/>
    <property type="match status" value="1"/>
</dbReference>
<dbReference type="PROSITE" id="PS51203">
    <property type="entry name" value="CS"/>
    <property type="match status" value="1"/>
</dbReference>
<reference evidence="6" key="1">
    <citation type="submission" date="2023-03" db="EMBL/GenBank/DDBJ databases">
        <title>Massive genome expansion in bonnet fungi (Mycena s.s.) driven by repeated elements and novel gene families across ecological guilds.</title>
        <authorList>
            <consortium name="Lawrence Berkeley National Laboratory"/>
            <person name="Harder C.B."/>
            <person name="Miyauchi S."/>
            <person name="Viragh M."/>
            <person name="Kuo A."/>
            <person name="Thoen E."/>
            <person name="Andreopoulos B."/>
            <person name="Lu D."/>
            <person name="Skrede I."/>
            <person name="Drula E."/>
            <person name="Henrissat B."/>
            <person name="Morin E."/>
            <person name="Kohler A."/>
            <person name="Barry K."/>
            <person name="LaButti K."/>
            <person name="Morin E."/>
            <person name="Salamov A."/>
            <person name="Lipzen A."/>
            <person name="Mereny Z."/>
            <person name="Hegedus B."/>
            <person name="Baldrian P."/>
            <person name="Stursova M."/>
            <person name="Weitz H."/>
            <person name="Taylor A."/>
            <person name="Grigoriev I.V."/>
            <person name="Nagy L.G."/>
            <person name="Martin F."/>
            <person name="Kauserud H."/>
        </authorList>
    </citation>
    <scope>NUCLEOTIDE SEQUENCE</scope>
    <source>
        <strain evidence="6">CBHHK002</strain>
    </source>
</reference>
<organism evidence="6 7">
    <name type="scientific">Mycena albidolilacea</name>
    <dbReference type="NCBI Taxonomy" id="1033008"/>
    <lineage>
        <taxon>Eukaryota</taxon>
        <taxon>Fungi</taxon>
        <taxon>Dikarya</taxon>
        <taxon>Basidiomycota</taxon>
        <taxon>Agaricomycotina</taxon>
        <taxon>Agaricomycetes</taxon>
        <taxon>Agaricomycetidae</taxon>
        <taxon>Agaricales</taxon>
        <taxon>Marasmiineae</taxon>
        <taxon>Mycenaceae</taxon>
        <taxon>Mycena</taxon>
    </lineage>
</organism>
<dbReference type="Gene3D" id="2.60.40.790">
    <property type="match status" value="1"/>
</dbReference>
<feature type="domain" description="CS" evidence="5">
    <location>
        <begin position="48"/>
        <end position="154"/>
    </location>
</feature>
<keyword evidence="1 6" id="KW-0346">Stress response</keyword>
<accession>A0AAD7ART4</accession>
<evidence type="ECO:0000259" key="5">
    <source>
        <dbReference type="PROSITE" id="PS51203"/>
    </source>
</evidence>
<evidence type="ECO:0000256" key="3">
    <source>
        <dbReference type="RuleBase" id="RU003616"/>
    </source>
</evidence>